<organism evidence="2 3">
    <name type="scientific">Runella slithyformis (strain ATCC 29530 / DSM 19594 / LMG 11500 / NCIMB 11436 / LSU 4)</name>
    <dbReference type="NCBI Taxonomy" id="761193"/>
    <lineage>
        <taxon>Bacteria</taxon>
        <taxon>Pseudomonadati</taxon>
        <taxon>Bacteroidota</taxon>
        <taxon>Cytophagia</taxon>
        <taxon>Cytophagales</taxon>
        <taxon>Spirosomataceae</taxon>
        <taxon>Runella</taxon>
    </lineage>
</organism>
<keyword evidence="1" id="KW-0812">Transmembrane</keyword>
<dbReference type="AlphaFoldDB" id="A0A7U3ZJJ1"/>
<keyword evidence="3" id="KW-1185">Reference proteome</keyword>
<dbReference type="Proteomes" id="UP000000493">
    <property type="component" value="Chromosome"/>
</dbReference>
<evidence type="ECO:0000256" key="1">
    <source>
        <dbReference type="SAM" id="Phobius"/>
    </source>
</evidence>
<dbReference type="EMBL" id="CP002859">
    <property type="protein sequence ID" value="AEI48407.1"/>
    <property type="molecule type" value="Genomic_DNA"/>
</dbReference>
<proteinExistence type="predicted"/>
<gene>
    <name evidence="2" type="ordered locus">Runsl_1990</name>
</gene>
<protein>
    <submittedName>
        <fullName evidence="2">Uncharacterized protein</fullName>
    </submittedName>
</protein>
<keyword evidence="1" id="KW-0472">Membrane</keyword>
<evidence type="ECO:0000313" key="2">
    <source>
        <dbReference type="EMBL" id="AEI48407.1"/>
    </source>
</evidence>
<name>A0A7U3ZJJ1_RUNSL</name>
<sequence length="157" mass="18598">MILHNYIRNTFHSCLLIYVFIFTTMKVLGQKINLYNMPTPEMLKDIGDDNNLNLDNKVFLSKREFIYSYKFINSNKNKICVVFLDQKCIDENRKDCINWSLYNSIKDISDWQYPIKNIRLCVFSKKSNTSLSNSQTLIKYEYYNEIGQVFLVKGLVS</sequence>
<accession>A0A7U3ZJJ1</accession>
<evidence type="ECO:0000313" key="3">
    <source>
        <dbReference type="Proteomes" id="UP000000493"/>
    </source>
</evidence>
<feature type="transmembrane region" description="Helical" evidence="1">
    <location>
        <begin position="6"/>
        <end position="28"/>
    </location>
</feature>
<keyword evidence="1" id="KW-1133">Transmembrane helix</keyword>
<reference evidence="3" key="1">
    <citation type="submission" date="2011-06" db="EMBL/GenBank/DDBJ databases">
        <title>The complete genome of chromosome of Runella slithyformis DSM 19594.</title>
        <authorList>
            <consortium name="US DOE Joint Genome Institute (JGI-PGF)"/>
            <person name="Lucas S."/>
            <person name="Han J."/>
            <person name="Lapidus A."/>
            <person name="Bruce D."/>
            <person name="Goodwin L."/>
            <person name="Pitluck S."/>
            <person name="Peters L."/>
            <person name="Kyrpides N."/>
            <person name="Mavromatis K."/>
            <person name="Ivanova N."/>
            <person name="Ovchinnikova G."/>
            <person name="Zhang X."/>
            <person name="Misra M."/>
            <person name="Detter J.C."/>
            <person name="Tapia R."/>
            <person name="Han C."/>
            <person name="Land M."/>
            <person name="Hauser L."/>
            <person name="Markowitz V."/>
            <person name="Cheng J.-F."/>
            <person name="Hugenholtz P."/>
            <person name="Woyke T."/>
            <person name="Wu D."/>
            <person name="Tindall B."/>
            <person name="Faehrich R."/>
            <person name="Brambilla E."/>
            <person name="Klenk H.-P."/>
            <person name="Eisen J.A."/>
        </authorList>
    </citation>
    <scope>NUCLEOTIDE SEQUENCE [LARGE SCALE GENOMIC DNA]</scope>
    <source>
        <strain evidence="3">ATCC 29530 / DSM 19594 / LMG 11500 / NCIMB 11436 / LSU 4</strain>
    </source>
</reference>
<dbReference type="KEGG" id="rsi:Runsl_1990"/>
<reference evidence="2 3" key="2">
    <citation type="journal article" date="2012" name="Stand. Genomic Sci.">
        <title>Complete genome sequence of the aquatic bacterium Runella slithyformis type strain (LSU 4(T)).</title>
        <authorList>
            <person name="Copeland A."/>
            <person name="Zhang X."/>
            <person name="Misra M."/>
            <person name="Lapidus A."/>
            <person name="Nolan M."/>
            <person name="Lucas S."/>
            <person name="Deshpande S."/>
            <person name="Cheng J.F."/>
            <person name="Tapia R."/>
            <person name="Goodwin L.A."/>
            <person name="Pitluck S."/>
            <person name="Liolios K."/>
            <person name="Pagani I."/>
            <person name="Ivanova N."/>
            <person name="Mikhailova N."/>
            <person name="Pati A."/>
            <person name="Chen A."/>
            <person name="Palaniappan K."/>
            <person name="Land M."/>
            <person name="Hauser L."/>
            <person name="Pan C."/>
            <person name="Jeffries C.D."/>
            <person name="Detter J.C."/>
            <person name="Brambilla E.M."/>
            <person name="Rohde M."/>
            <person name="Djao O.D."/>
            <person name="Goker M."/>
            <person name="Sikorski J."/>
            <person name="Tindall B.J."/>
            <person name="Woyke T."/>
            <person name="Bristow J."/>
            <person name="Eisen J.A."/>
            <person name="Markowitz V."/>
            <person name="Hugenholtz P."/>
            <person name="Kyrpides N.C."/>
            <person name="Klenk H.P."/>
            <person name="Mavromatis K."/>
        </authorList>
    </citation>
    <scope>NUCLEOTIDE SEQUENCE [LARGE SCALE GENOMIC DNA]</scope>
    <source>
        <strain evidence="3">ATCC 29530 / DSM 19594 / LMG 11500 / NCIMB 11436 / LSU 4</strain>
    </source>
</reference>